<dbReference type="Proteomes" id="UP001054837">
    <property type="component" value="Unassembled WGS sequence"/>
</dbReference>
<keyword evidence="2" id="KW-1185">Reference proteome</keyword>
<reference evidence="1 2" key="1">
    <citation type="submission" date="2021-06" db="EMBL/GenBank/DDBJ databases">
        <title>Caerostris darwini draft genome.</title>
        <authorList>
            <person name="Kono N."/>
            <person name="Arakawa K."/>
        </authorList>
    </citation>
    <scope>NUCLEOTIDE SEQUENCE [LARGE SCALE GENOMIC DNA]</scope>
</reference>
<protein>
    <submittedName>
        <fullName evidence="1">Uncharacterized protein</fullName>
    </submittedName>
</protein>
<proteinExistence type="predicted"/>
<organism evidence="1 2">
    <name type="scientific">Caerostris darwini</name>
    <dbReference type="NCBI Taxonomy" id="1538125"/>
    <lineage>
        <taxon>Eukaryota</taxon>
        <taxon>Metazoa</taxon>
        <taxon>Ecdysozoa</taxon>
        <taxon>Arthropoda</taxon>
        <taxon>Chelicerata</taxon>
        <taxon>Arachnida</taxon>
        <taxon>Araneae</taxon>
        <taxon>Araneomorphae</taxon>
        <taxon>Entelegynae</taxon>
        <taxon>Araneoidea</taxon>
        <taxon>Araneidae</taxon>
        <taxon>Caerostris</taxon>
    </lineage>
</organism>
<sequence length="159" mass="18570">MNSLGITSDAPEGSLLQTSKYKIKTKSDKSCVKQIPEILLNTNTSREKIPTFTPLKLFIPKRLRNLWNKGAVIRVHSRTSFEECKRFFHSSTPSLFAHLRHRLHPKRSFKQWTFIPHRLVIVRKQVPKEPNERISREGFTWEGWTRGLCIVCVQTTIDN</sequence>
<dbReference type="EMBL" id="BPLQ01003643">
    <property type="protein sequence ID" value="GIY02089.1"/>
    <property type="molecule type" value="Genomic_DNA"/>
</dbReference>
<evidence type="ECO:0000313" key="2">
    <source>
        <dbReference type="Proteomes" id="UP001054837"/>
    </source>
</evidence>
<name>A0AAV4PYG4_9ARAC</name>
<comment type="caution">
    <text evidence="1">The sequence shown here is derived from an EMBL/GenBank/DDBJ whole genome shotgun (WGS) entry which is preliminary data.</text>
</comment>
<gene>
    <name evidence="1" type="ORF">CDAR_229691</name>
</gene>
<evidence type="ECO:0000313" key="1">
    <source>
        <dbReference type="EMBL" id="GIY02089.1"/>
    </source>
</evidence>
<accession>A0AAV4PYG4</accession>
<dbReference type="AlphaFoldDB" id="A0AAV4PYG4"/>